<evidence type="ECO:0000313" key="2">
    <source>
        <dbReference type="Proteomes" id="UP001165422"/>
    </source>
</evidence>
<comment type="caution">
    <text evidence="1">The sequence shown here is derived from an EMBL/GenBank/DDBJ whole genome shotgun (WGS) entry which is preliminary data.</text>
</comment>
<dbReference type="Proteomes" id="UP001165422">
    <property type="component" value="Unassembled WGS sequence"/>
</dbReference>
<name>A0ABS8N0J4_9CLOT</name>
<gene>
    <name evidence="1" type="ORF">LN736_00330</name>
</gene>
<evidence type="ECO:0000313" key="1">
    <source>
        <dbReference type="EMBL" id="MCC9293320.1"/>
    </source>
</evidence>
<reference evidence="1" key="1">
    <citation type="submission" date="2021-11" db="EMBL/GenBank/DDBJ databases">
        <authorList>
            <person name="Qingchun L."/>
            <person name="Dong Z."/>
            <person name="Zongwei Q."/>
            <person name="Jia Z."/>
            <person name="Duotao L."/>
        </authorList>
    </citation>
    <scope>NUCLEOTIDE SEQUENCE</scope>
    <source>
        <strain evidence="1">WLY-B-L2</strain>
    </source>
</reference>
<proteinExistence type="predicted"/>
<organism evidence="1 2">
    <name type="scientific">Clostridium aromativorans</name>
    <dbReference type="NCBI Taxonomy" id="2836848"/>
    <lineage>
        <taxon>Bacteria</taxon>
        <taxon>Bacillati</taxon>
        <taxon>Bacillota</taxon>
        <taxon>Clostridia</taxon>
        <taxon>Eubacteriales</taxon>
        <taxon>Clostridiaceae</taxon>
        <taxon>Clostridium</taxon>
    </lineage>
</organism>
<keyword evidence="2" id="KW-1185">Reference proteome</keyword>
<sequence length="111" mass="12892">MKKFLFLTMLIIISLVITKNIYTSINCRNIDYAVTHYFTTGIFNKYKIYDMQDMTTSFSNGAVAFIKVEGISSESPHRRVGYTVFLEKNNRGIWKVKKVYPAQVTLKQSDF</sequence>
<protein>
    <submittedName>
        <fullName evidence="1">Uncharacterized protein</fullName>
    </submittedName>
</protein>
<dbReference type="EMBL" id="JAJJPB010000001">
    <property type="protein sequence ID" value="MCC9293320.1"/>
    <property type="molecule type" value="Genomic_DNA"/>
</dbReference>
<dbReference type="RefSeq" id="WP_150358848.1">
    <property type="nucleotide sequence ID" value="NZ_JAJJPB010000001.1"/>
</dbReference>
<accession>A0ABS8N0J4</accession>